<feature type="domain" description="HAMP" evidence="16">
    <location>
        <begin position="165"/>
        <end position="217"/>
    </location>
</feature>
<keyword evidence="12 13" id="KW-0472">Membrane</keyword>
<dbReference type="GO" id="GO:0006355">
    <property type="term" value="P:regulation of DNA-templated transcription"/>
    <property type="evidence" value="ECO:0007669"/>
    <property type="project" value="InterPro"/>
</dbReference>
<dbReference type="EC" id="2.7.13.3" evidence="3"/>
<dbReference type="EMBL" id="WELI01000011">
    <property type="protein sequence ID" value="KAB7727327.1"/>
    <property type="molecule type" value="Genomic_DNA"/>
</dbReference>
<dbReference type="AlphaFoldDB" id="A0A7J5TTY1"/>
<dbReference type="Pfam" id="PF00512">
    <property type="entry name" value="HisKA"/>
    <property type="match status" value="1"/>
</dbReference>
<dbReference type="SMART" id="SM00387">
    <property type="entry name" value="HATPase_c"/>
    <property type="match status" value="1"/>
</dbReference>
<evidence type="ECO:0000256" key="7">
    <source>
        <dbReference type="ARBA" id="ARBA00022741"/>
    </source>
</evidence>
<comment type="subcellular location">
    <subcellularLocation>
        <location evidence="2">Membrane</location>
        <topology evidence="2">Multi-pass membrane protein</topology>
    </subcellularLocation>
</comment>
<evidence type="ECO:0000313" key="18">
    <source>
        <dbReference type="Proteomes" id="UP000488299"/>
    </source>
</evidence>
<protein>
    <recommendedName>
        <fullName evidence="3">histidine kinase</fullName>
        <ecNumber evidence="3">2.7.13.3</ecNumber>
    </recommendedName>
</protein>
<keyword evidence="4" id="KW-0597">Phosphoprotein</keyword>
<dbReference type="PROSITE" id="PS50109">
    <property type="entry name" value="HIS_KIN"/>
    <property type="match status" value="1"/>
</dbReference>
<dbReference type="GO" id="GO:0016020">
    <property type="term" value="C:membrane"/>
    <property type="evidence" value="ECO:0007669"/>
    <property type="project" value="UniProtKB-SubCell"/>
</dbReference>
<dbReference type="CDD" id="cd00130">
    <property type="entry name" value="PAS"/>
    <property type="match status" value="1"/>
</dbReference>
<dbReference type="Pfam" id="PF02518">
    <property type="entry name" value="HATPase_c"/>
    <property type="match status" value="1"/>
</dbReference>
<dbReference type="InterPro" id="IPR036890">
    <property type="entry name" value="HATPase_C_sf"/>
</dbReference>
<dbReference type="Gene3D" id="3.30.565.10">
    <property type="entry name" value="Histidine kinase-like ATPase, C-terminal domain"/>
    <property type="match status" value="1"/>
</dbReference>
<dbReference type="Gene3D" id="3.30.450.20">
    <property type="entry name" value="PAS domain"/>
    <property type="match status" value="1"/>
</dbReference>
<evidence type="ECO:0000256" key="8">
    <source>
        <dbReference type="ARBA" id="ARBA00022777"/>
    </source>
</evidence>
<evidence type="ECO:0000256" key="9">
    <source>
        <dbReference type="ARBA" id="ARBA00022840"/>
    </source>
</evidence>
<dbReference type="PROSITE" id="PS50112">
    <property type="entry name" value="PAS"/>
    <property type="match status" value="1"/>
</dbReference>
<feature type="domain" description="PAS" evidence="15">
    <location>
        <begin position="226"/>
        <end position="271"/>
    </location>
</feature>
<evidence type="ECO:0000256" key="3">
    <source>
        <dbReference type="ARBA" id="ARBA00012438"/>
    </source>
</evidence>
<dbReference type="SUPFAM" id="SSF55785">
    <property type="entry name" value="PYP-like sensor domain (PAS domain)"/>
    <property type="match status" value="1"/>
</dbReference>
<gene>
    <name evidence="17" type="ORF">F5984_22130</name>
</gene>
<keyword evidence="10 13" id="KW-1133">Transmembrane helix</keyword>
<keyword evidence="7" id="KW-0547">Nucleotide-binding</keyword>
<dbReference type="SUPFAM" id="SSF55874">
    <property type="entry name" value="ATPase domain of HSP90 chaperone/DNA topoisomerase II/histidine kinase"/>
    <property type="match status" value="1"/>
</dbReference>
<accession>A0A7J5TTY1</accession>
<dbReference type="InterPro" id="IPR003660">
    <property type="entry name" value="HAMP_dom"/>
</dbReference>
<reference evidence="17 18" key="1">
    <citation type="submission" date="2019-10" db="EMBL/GenBank/DDBJ databases">
        <title>Rudanella paleaurantiibacter sp. nov., isolated from sludge.</title>
        <authorList>
            <person name="Xu S.Q."/>
        </authorList>
    </citation>
    <scope>NUCLEOTIDE SEQUENCE [LARGE SCALE GENOMIC DNA]</scope>
    <source>
        <strain evidence="17 18">HX-22-17</strain>
    </source>
</reference>
<dbReference type="InterPro" id="IPR000014">
    <property type="entry name" value="PAS"/>
</dbReference>
<name>A0A7J5TTY1_9BACT</name>
<evidence type="ECO:0000256" key="6">
    <source>
        <dbReference type="ARBA" id="ARBA00022692"/>
    </source>
</evidence>
<evidence type="ECO:0000259" key="14">
    <source>
        <dbReference type="PROSITE" id="PS50109"/>
    </source>
</evidence>
<dbReference type="CDD" id="cd06225">
    <property type="entry name" value="HAMP"/>
    <property type="match status" value="1"/>
</dbReference>
<keyword evidence="5" id="KW-0808">Transferase</keyword>
<dbReference type="SUPFAM" id="SSF158472">
    <property type="entry name" value="HAMP domain-like"/>
    <property type="match status" value="1"/>
</dbReference>
<dbReference type="RefSeq" id="WP_152126403.1">
    <property type="nucleotide sequence ID" value="NZ_WELI01000011.1"/>
</dbReference>
<dbReference type="PANTHER" id="PTHR42878">
    <property type="entry name" value="TWO-COMPONENT HISTIDINE KINASE"/>
    <property type="match status" value="1"/>
</dbReference>
<keyword evidence="6 13" id="KW-0812">Transmembrane</keyword>
<dbReference type="SMART" id="SM00388">
    <property type="entry name" value="HisKA"/>
    <property type="match status" value="1"/>
</dbReference>
<dbReference type="InterPro" id="IPR050351">
    <property type="entry name" value="BphY/WalK/GraS-like"/>
</dbReference>
<evidence type="ECO:0000256" key="1">
    <source>
        <dbReference type="ARBA" id="ARBA00000085"/>
    </source>
</evidence>
<dbReference type="SMART" id="SM00304">
    <property type="entry name" value="HAMP"/>
    <property type="match status" value="1"/>
</dbReference>
<dbReference type="PROSITE" id="PS50885">
    <property type="entry name" value="HAMP"/>
    <property type="match status" value="1"/>
</dbReference>
<dbReference type="InterPro" id="IPR035965">
    <property type="entry name" value="PAS-like_dom_sf"/>
</dbReference>
<keyword evidence="11" id="KW-0902">Two-component regulatory system</keyword>
<proteinExistence type="predicted"/>
<comment type="caution">
    <text evidence="17">The sequence shown here is derived from an EMBL/GenBank/DDBJ whole genome shotgun (WGS) entry which is preliminary data.</text>
</comment>
<dbReference type="InterPro" id="IPR005467">
    <property type="entry name" value="His_kinase_dom"/>
</dbReference>
<evidence type="ECO:0000256" key="2">
    <source>
        <dbReference type="ARBA" id="ARBA00004141"/>
    </source>
</evidence>
<evidence type="ECO:0000259" key="16">
    <source>
        <dbReference type="PROSITE" id="PS50885"/>
    </source>
</evidence>
<evidence type="ECO:0000256" key="10">
    <source>
        <dbReference type="ARBA" id="ARBA00022989"/>
    </source>
</evidence>
<dbReference type="Pfam" id="PF00672">
    <property type="entry name" value="HAMP"/>
    <property type="match status" value="1"/>
</dbReference>
<dbReference type="CDD" id="cd00082">
    <property type="entry name" value="HisKA"/>
    <property type="match status" value="1"/>
</dbReference>
<comment type="catalytic activity">
    <reaction evidence="1">
        <text>ATP + protein L-histidine = ADP + protein N-phospho-L-histidine.</text>
        <dbReference type="EC" id="2.7.13.3"/>
    </reaction>
</comment>
<dbReference type="GO" id="GO:0007234">
    <property type="term" value="P:osmosensory signaling via phosphorelay pathway"/>
    <property type="evidence" value="ECO:0007669"/>
    <property type="project" value="TreeGrafter"/>
</dbReference>
<evidence type="ECO:0000256" key="5">
    <source>
        <dbReference type="ARBA" id="ARBA00022679"/>
    </source>
</evidence>
<dbReference type="Proteomes" id="UP000488299">
    <property type="component" value="Unassembled WGS sequence"/>
</dbReference>
<dbReference type="InterPro" id="IPR003661">
    <property type="entry name" value="HisK_dim/P_dom"/>
</dbReference>
<keyword evidence="8" id="KW-0418">Kinase</keyword>
<feature type="domain" description="Histidine kinase" evidence="14">
    <location>
        <begin position="373"/>
        <end position="593"/>
    </location>
</feature>
<organism evidence="17 18">
    <name type="scientific">Rudanella paleaurantiibacter</name>
    <dbReference type="NCBI Taxonomy" id="2614655"/>
    <lineage>
        <taxon>Bacteria</taxon>
        <taxon>Pseudomonadati</taxon>
        <taxon>Bacteroidota</taxon>
        <taxon>Cytophagia</taxon>
        <taxon>Cytophagales</taxon>
        <taxon>Cytophagaceae</taxon>
        <taxon>Rudanella</taxon>
    </lineage>
</organism>
<dbReference type="GO" id="GO:0000156">
    <property type="term" value="F:phosphorelay response regulator activity"/>
    <property type="evidence" value="ECO:0007669"/>
    <property type="project" value="TreeGrafter"/>
</dbReference>
<dbReference type="GO" id="GO:0000155">
    <property type="term" value="F:phosphorelay sensor kinase activity"/>
    <property type="evidence" value="ECO:0007669"/>
    <property type="project" value="InterPro"/>
</dbReference>
<dbReference type="SUPFAM" id="SSF47384">
    <property type="entry name" value="Homodimeric domain of signal transducing histidine kinase"/>
    <property type="match status" value="1"/>
</dbReference>
<dbReference type="GO" id="GO:0005524">
    <property type="term" value="F:ATP binding"/>
    <property type="evidence" value="ECO:0007669"/>
    <property type="project" value="UniProtKB-KW"/>
</dbReference>
<dbReference type="InterPro" id="IPR013767">
    <property type="entry name" value="PAS_fold"/>
</dbReference>
<dbReference type="InterPro" id="IPR004358">
    <property type="entry name" value="Sig_transdc_His_kin-like_C"/>
</dbReference>
<sequence>MSIKTKISLALTFLFVILLMLGGLSAYYLNRVSSDAGAILQDNYNSLEYVSAMQRALTDRPNPDALTDFETALSGQEANVTEVSEGRATRLLRRAFDQYRRGATDSLTVGRIEQSLLTIADLNRQAMIRKNETAKETSRQALKWLALVGTASFLVLFSFIINFPGYIANPLRELTRGIREVASRNFEERLHFRSEDEFGELARSFNSMAQKLDEYEHSNLAQVLHEKRRIETLIQIMSEGIIGLDEHRQILFVNNVACRLLGAGQSALLGRYAPDVAAQNDLLRTLIQDVMSEQGHSADNPPGAGHALLKIYDPDPTNAGGRGKEGYYHRRTHRVEVIRTGEEQAELAGYVIVLENVTSYKELDLAKTNFIATVSHELKTPLAGIKMSLKLLEDTRVGRLNTEQQSLLAHVRADADRLLNLTAELLNMAQVESGQIQLKLRPVAPADIVHYATHALRLQAEQKQLRVEVSVPDDLPLVLADAEKASWVLINFLSNAIRHSTNEGTVEVSVALLAVENMVQFMVRDYGVGIRPEHQPLVFDRYFKVPEQAGQSGGTGLGLAISREFIGSMHGQIGLDAGVTDGAAFYFRLPLAQSHNLAIR</sequence>
<dbReference type="PRINTS" id="PR00344">
    <property type="entry name" value="BCTRLSENSOR"/>
</dbReference>
<keyword evidence="18" id="KW-1185">Reference proteome</keyword>
<dbReference type="Pfam" id="PF00989">
    <property type="entry name" value="PAS"/>
    <property type="match status" value="1"/>
</dbReference>
<dbReference type="InterPro" id="IPR003594">
    <property type="entry name" value="HATPase_dom"/>
</dbReference>
<dbReference type="Gene3D" id="6.10.340.10">
    <property type="match status" value="1"/>
</dbReference>
<evidence type="ECO:0000256" key="12">
    <source>
        <dbReference type="ARBA" id="ARBA00023136"/>
    </source>
</evidence>
<keyword evidence="9" id="KW-0067">ATP-binding</keyword>
<dbReference type="Gene3D" id="1.10.287.130">
    <property type="match status" value="1"/>
</dbReference>
<evidence type="ECO:0000256" key="13">
    <source>
        <dbReference type="SAM" id="Phobius"/>
    </source>
</evidence>
<dbReference type="GO" id="GO:0030295">
    <property type="term" value="F:protein kinase activator activity"/>
    <property type="evidence" value="ECO:0007669"/>
    <property type="project" value="TreeGrafter"/>
</dbReference>
<feature type="transmembrane region" description="Helical" evidence="13">
    <location>
        <begin position="144"/>
        <end position="167"/>
    </location>
</feature>
<evidence type="ECO:0000256" key="11">
    <source>
        <dbReference type="ARBA" id="ARBA00023012"/>
    </source>
</evidence>
<evidence type="ECO:0000313" key="17">
    <source>
        <dbReference type="EMBL" id="KAB7727327.1"/>
    </source>
</evidence>
<dbReference type="PANTHER" id="PTHR42878:SF7">
    <property type="entry name" value="SENSOR HISTIDINE KINASE GLRK"/>
    <property type="match status" value="1"/>
</dbReference>
<dbReference type="SMART" id="SM00091">
    <property type="entry name" value="PAS"/>
    <property type="match status" value="1"/>
</dbReference>
<evidence type="ECO:0000256" key="4">
    <source>
        <dbReference type="ARBA" id="ARBA00022553"/>
    </source>
</evidence>
<evidence type="ECO:0000259" key="15">
    <source>
        <dbReference type="PROSITE" id="PS50112"/>
    </source>
</evidence>
<dbReference type="InterPro" id="IPR036097">
    <property type="entry name" value="HisK_dim/P_sf"/>
</dbReference>